<dbReference type="InterPro" id="IPR049588">
    <property type="entry name" value="DHX8_GH2-like"/>
</dbReference>
<feature type="region of interest" description="Disordered" evidence="1">
    <location>
        <begin position="139"/>
        <end position="176"/>
    </location>
</feature>
<proteinExistence type="predicted"/>
<dbReference type="Proteomes" id="UP000761534">
    <property type="component" value="Unassembled WGS sequence"/>
</dbReference>
<evidence type="ECO:0000313" key="3">
    <source>
        <dbReference type="Proteomes" id="UP000761534"/>
    </source>
</evidence>
<sequence>MDALQELEVLSLVSKLTTEIQNYTGISDKTLAEFLLDLHDQSIGNDGGGQSKDQLARFRKSLDEVGADFPEDFVENIDRLIFQMHPKHKKKKNHEHSNNKNPLPESKEDNGTKRTINEKEKVFRGLALPDDLDHARKVMEEEDRARERSKSPKRAPWRERERYRDRTPPQKEFYDDPEVGHIYDAEIRNITSYGAFATLQGFRTKVDGKFSIRRTSTWVLWIVSEKEETSVVRRKIN</sequence>
<evidence type="ECO:0000313" key="2">
    <source>
        <dbReference type="EMBL" id="KAA8913430.1"/>
    </source>
</evidence>
<dbReference type="CDD" id="cd21691">
    <property type="entry name" value="GH2-like_DHX8"/>
    <property type="match status" value="1"/>
</dbReference>
<gene>
    <name evidence="2" type="ORF">TRICI_003190</name>
</gene>
<evidence type="ECO:0008006" key="4">
    <source>
        <dbReference type="Google" id="ProtNLM"/>
    </source>
</evidence>
<comment type="caution">
    <text evidence="2">The sequence shown here is derived from an EMBL/GenBank/DDBJ whole genome shotgun (WGS) entry which is preliminary data.</text>
</comment>
<dbReference type="VEuPathDB" id="FungiDB:TRICI_003190"/>
<protein>
    <recommendedName>
        <fullName evidence="4">S1 motif domain-containing protein</fullName>
    </recommendedName>
</protein>
<accession>A0A642V4L2</accession>
<feature type="region of interest" description="Disordered" evidence="1">
    <location>
        <begin position="87"/>
        <end position="116"/>
    </location>
</feature>
<reference evidence="2" key="1">
    <citation type="journal article" date="2019" name="G3 (Bethesda)">
        <title>Genome Assemblies of Two Rare Opportunistic Yeast Pathogens: Diutina rugosa (syn. Candida rugosa) and Trichomonascus ciferrii (syn. Candida ciferrii).</title>
        <authorList>
            <person name="Mixao V."/>
            <person name="Saus E."/>
            <person name="Hansen A.P."/>
            <person name="Lass-Florl C."/>
            <person name="Gabaldon T."/>
        </authorList>
    </citation>
    <scope>NUCLEOTIDE SEQUENCE</scope>
    <source>
        <strain evidence="2">CBS 4856</strain>
    </source>
</reference>
<name>A0A642V4L2_9ASCO</name>
<organism evidence="2 3">
    <name type="scientific">Trichomonascus ciferrii</name>
    <dbReference type="NCBI Taxonomy" id="44093"/>
    <lineage>
        <taxon>Eukaryota</taxon>
        <taxon>Fungi</taxon>
        <taxon>Dikarya</taxon>
        <taxon>Ascomycota</taxon>
        <taxon>Saccharomycotina</taxon>
        <taxon>Dipodascomycetes</taxon>
        <taxon>Dipodascales</taxon>
        <taxon>Trichomonascaceae</taxon>
        <taxon>Trichomonascus</taxon>
        <taxon>Trichomonascus ciferrii complex</taxon>
    </lineage>
</organism>
<dbReference type="EMBL" id="SWFS01000227">
    <property type="protein sequence ID" value="KAA8913430.1"/>
    <property type="molecule type" value="Genomic_DNA"/>
</dbReference>
<evidence type="ECO:0000256" key="1">
    <source>
        <dbReference type="SAM" id="MobiDB-lite"/>
    </source>
</evidence>
<feature type="compositionally biased region" description="Basic and acidic residues" evidence="1">
    <location>
        <begin position="105"/>
        <end position="116"/>
    </location>
</feature>
<dbReference type="AlphaFoldDB" id="A0A642V4L2"/>
<dbReference type="OrthoDB" id="10253254at2759"/>
<keyword evidence="3" id="KW-1185">Reference proteome</keyword>